<reference evidence="8 9" key="1">
    <citation type="submission" date="2019-01" db="EMBL/GenBank/DDBJ databases">
        <title>Draft genome sequence of Psathyrella aberdarensis IHI B618.</title>
        <authorList>
            <person name="Buettner E."/>
            <person name="Kellner H."/>
        </authorList>
    </citation>
    <scope>NUCLEOTIDE SEQUENCE [LARGE SCALE GENOMIC DNA]</scope>
    <source>
        <strain evidence="8 9">IHI B618</strain>
    </source>
</reference>
<dbReference type="OrthoDB" id="3070394at2759"/>
<evidence type="ECO:0000313" key="8">
    <source>
        <dbReference type="EMBL" id="RXW15647.1"/>
    </source>
</evidence>
<dbReference type="GO" id="GO:0008270">
    <property type="term" value="F:zinc ion binding"/>
    <property type="evidence" value="ECO:0007669"/>
    <property type="project" value="UniProtKB-KW"/>
</dbReference>
<dbReference type="PROSITE" id="PS50222">
    <property type="entry name" value="EF_HAND_2"/>
    <property type="match status" value="1"/>
</dbReference>
<evidence type="ECO:0000256" key="2">
    <source>
        <dbReference type="ARBA" id="ARBA00022771"/>
    </source>
</evidence>
<evidence type="ECO:0000256" key="1">
    <source>
        <dbReference type="ARBA" id="ARBA00022723"/>
    </source>
</evidence>
<dbReference type="Proteomes" id="UP000290288">
    <property type="component" value="Unassembled WGS sequence"/>
</dbReference>
<organism evidence="8 9">
    <name type="scientific">Candolleomyces aberdarensis</name>
    <dbReference type="NCBI Taxonomy" id="2316362"/>
    <lineage>
        <taxon>Eukaryota</taxon>
        <taxon>Fungi</taxon>
        <taxon>Dikarya</taxon>
        <taxon>Basidiomycota</taxon>
        <taxon>Agaricomycotina</taxon>
        <taxon>Agaricomycetes</taxon>
        <taxon>Agaricomycetidae</taxon>
        <taxon>Agaricales</taxon>
        <taxon>Agaricineae</taxon>
        <taxon>Psathyrellaceae</taxon>
        <taxon>Candolleomyces</taxon>
    </lineage>
</organism>
<keyword evidence="3" id="KW-0862">Zinc</keyword>
<evidence type="ECO:0000256" key="3">
    <source>
        <dbReference type="ARBA" id="ARBA00022833"/>
    </source>
</evidence>
<gene>
    <name evidence="8" type="ORF">EST38_g10205</name>
</gene>
<feature type="signal peptide" evidence="5">
    <location>
        <begin position="1"/>
        <end position="24"/>
    </location>
</feature>
<keyword evidence="2 4" id="KW-0863">Zinc-finger</keyword>
<dbReference type="Pfam" id="PF01753">
    <property type="entry name" value="zf-MYND"/>
    <property type="match status" value="1"/>
</dbReference>
<accession>A0A4Q2D800</accession>
<feature type="domain" description="EF-hand" evidence="6">
    <location>
        <begin position="258"/>
        <end position="293"/>
    </location>
</feature>
<dbReference type="SUPFAM" id="SSF144232">
    <property type="entry name" value="HIT/MYND zinc finger-like"/>
    <property type="match status" value="1"/>
</dbReference>
<dbReference type="InterPro" id="IPR002048">
    <property type="entry name" value="EF_hand_dom"/>
</dbReference>
<sequence>MLAQIAWVAGWSAGMFLIDSAADAIVSLWTYMDSNGHPLLVSSLVNPTGCPVISLFENWCLRNRKNVLSKLQERSGDSLRTSFYFASRRLKSLTHRLTSQKITIQCAISDICAIWKTTVRMLEDGPYKEIHNTLIRFKFFGRIVKALNELTKQLHTHDTTIQARGIGIQASDTMGDVAFGALLSVNPVRAIAQAIRGGLHDYILHHFLPHADTGSSQYNQLLDAYKNISLHCIYPAVRRATTQALSGKTSRDLQTFAEHFPDFEHAFNMLDFAKDGSIREEKHADYMKQLCDNPMHSLPMGIVWPVGHMMKESRVCSECQAVLYCSRRCQQQDWNRENGHRTECQIFKEAEESVPNRLSIRRRCELLIFVEETCNMLYRKTMDHRTLGDAPVFCINGTDQTVELSGVRQSTFWNTRIDAEDAIHSTKKGRARTFFEQAWRDPTIVLAEGIFMHGHCIIGLVVKLRYLSLLPERQFSVLSAFYSYSGL</sequence>
<dbReference type="EMBL" id="SDEE01000528">
    <property type="protein sequence ID" value="RXW15647.1"/>
    <property type="molecule type" value="Genomic_DNA"/>
</dbReference>
<comment type="caution">
    <text evidence="8">The sequence shown here is derived from an EMBL/GenBank/DDBJ whole genome shotgun (WGS) entry which is preliminary data.</text>
</comment>
<dbReference type="AlphaFoldDB" id="A0A4Q2D800"/>
<evidence type="ECO:0000259" key="6">
    <source>
        <dbReference type="PROSITE" id="PS50222"/>
    </source>
</evidence>
<dbReference type="Gene3D" id="6.10.140.2220">
    <property type="match status" value="1"/>
</dbReference>
<proteinExistence type="predicted"/>
<dbReference type="InterPro" id="IPR002893">
    <property type="entry name" value="Znf_MYND"/>
</dbReference>
<evidence type="ECO:0000256" key="5">
    <source>
        <dbReference type="SAM" id="SignalP"/>
    </source>
</evidence>
<name>A0A4Q2D800_9AGAR</name>
<keyword evidence="5" id="KW-0732">Signal</keyword>
<dbReference type="GO" id="GO:0005509">
    <property type="term" value="F:calcium ion binding"/>
    <property type="evidence" value="ECO:0007669"/>
    <property type="project" value="InterPro"/>
</dbReference>
<feature type="chain" id="PRO_5020186225" description="MYND-type domain-containing protein" evidence="5">
    <location>
        <begin position="25"/>
        <end position="487"/>
    </location>
</feature>
<evidence type="ECO:0000259" key="7">
    <source>
        <dbReference type="PROSITE" id="PS50865"/>
    </source>
</evidence>
<evidence type="ECO:0000313" key="9">
    <source>
        <dbReference type="Proteomes" id="UP000290288"/>
    </source>
</evidence>
<protein>
    <recommendedName>
        <fullName evidence="10">MYND-type domain-containing protein</fullName>
    </recommendedName>
</protein>
<keyword evidence="9" id="KW-1185">Reference proteome</keyword>
<dbReference type="PROSITE" id="PS50865">
    <property type="entry name" value="ZF_MYND_2"/>
    <property type="match status" value="1"/>
</dbReference>
<keyword evidence="1" id="KW-0479">Metal-binding</keyword>
<feature type="domain" description="MYND-type" evidence="7">
    <location>
        <begin position="288"/>
        <end position="344"/>
    </location>
</feature>
<evidence type="ECO:0000256" key="4">
    <source>
        <dbReference type="PROSITE-ProRule" id="PRU00134"/>
    </source>
</evidence>
<evidence type="ECO:0008006" key="10">
    <source>
        <dbReference type="Google" id="ProtNLM"/>
    </source>
</evidence>